<comment type="caution">
    <text evidence="6">The sequence shown here is derived from an EMBL/GenBank/DDBJ whole genome shotgun (WGS) entry which is preliminary data.</text>
</comment>
<feature type="transmembrane region" description="Helical" evidence="5">
    <location>
        <begin position="66"/>
        <end position="88"/>
    </location>
</feature>
<dbReference type="PANTHER" id="PTHR33365:SF11">
    <property type="entry name" value="TAT PATHWAY SIGNAL SEQUENCE"/>
    <property type="match status" value="1"/>
</dbReference>
<comment type="similarity">
    <text evidence="3">Belongs to the ustYa family.</text>
</comment>
<evidence type="ECO:0000313" key="6">
    <source>
        <dbReference type="EMBL" id="TFY61632.1"/>
    </source>
</evidence>
<accession>A0A4Y9YHM2</accession>
<evidence type="ECO:0000256" key="1">
    <source>
        <dbReference type="ARBA" id="ARBA00004685"/>
    </source>
</evidence>
<feature type="transmembrane region" description="Helical" evidence="5">
    <location>
        <begin position="137"/>
        <end position="158"/>
    </location>
</feature>
<organism evidence="6 7">
    <name type="scientific">Dentipellis fragilis</name>
    <dbReference type="NCBI Taxonomy" id="205917"/>
    <lineage>
        <taxon>Eukaryota</taxon>
        <taxon>Fungi</taxon>
        <taxon>Dikarya</taxon>
        <taxon>Basidiomycota</taxon>
        <taxon>Agaricomycotina</taxon>
        <taxon>Agaricomycetes</taxon>
        <taxon>Russulales</taxon>
        <taxon>Hericiaceae</taxon>
        <taxon>Dentipellis</taxon>
    </lineage>
</organism>
<reference evidence="6 7" key="1">
    <citation type="submission" date="2019-02" db="EMBL/GenBank/DDBJ databases">
        <title>Genome sequencing of the rare red list fungi Dentipellis fragilis.</title>
        <authorList>
            <person name="Buettner E."/>
            <person name="Kellner H."/>
        </authorList>
    </citation>
    <scope>NUCLEOTIDE SEQUENCE [LARGE SCALE GENOMIC DNA]</scope>
    <source>
        <strain evidence="6 7">DSM 105465</strain>
    </source>
</reference>
<proteinExistence type="inferred from homology"/>
<gene>
    <name evidence="6" type="ORF">EVG20_g6978</name>
</gene>
<name>A0A4Y9YHM2_9AGAM</name>
<protein>
    <submittedName>
        <fullName evidence="6">Uncharacterized protein</fullName>
    </submittedName>
</protein>
<feature type="transmembrane region" description="Helical" evidence="5">
    <location>
        <begin position="16"/>
        <end position="33"/>
    </location>
</feature>
<dbReference type="STRING" id="205917.A0A4Y9YHM2"/>
<keyword evidence="2" id="KW-0560">Oxidoreductase</keyword>
<dbReference type="AlphaFoldDB" id="A0A4Y9YHM2"/>
<sequence>MLWHPPQRGEKRQWPLIVYTCLLFVLGIVFISMDMHLLQADFIDNREFPGGPMAYSMAHYGDAETMVPNVSAIIAGWLADGFLLYRCLVIFQMKIYVVSFPILIYLTGIATSILFLFHTSQPGASLFNESSVNFGVIYFSLSAGLNVTITGLITWRLLSFRRAVKSLLGDEHAALGPYGSIAAMVTESSLMYAVVAVMLAVPYALGNFVSNLFLAPWTQVQILSPMLIIFRVTKGRAWDARTASNLTTMRFQEARGRGRTTGSDSGQDIGGLEPHDKNAPDSAIASQNDVILKLGVRYALDTLSRTTMIMARLITTDASPSLHSIRPHYASSSRVAEAHKRSSFSIQPPQPRRAQFQETKTRNCSLNSVYTYLGESFPPSMPESAPHRFRDVPLELPVVNYVIEDSSRFTSTAPQLAQAWSVSLKRQHWGYVYLGAQRRKFALAMFHQYHCVALFAHSLARRSGIDGHSNHCMNYVRQHVLCEADRTLEEPDWGQVGAGWYGNGTTRKAGKERQCKDWSILWEIVRDNHRDWLAYKDAHKAELVS</sequence>
<keyword evidence="5" id="KW-0812">Transmembrane</keyword>
<keyword evidence="7" id="KW-1185">Reference proteome</keyword>
<evidence type="ECO:0000256" key="4">
    <source>
        <dbReference type="SAM" id="MobiDB-lite"/>
    </source>
</evidence>
<evidence type="ECO:0000256" key="5">
    <source>
        <dbReference type="SAM" id="Phobius"/>
    </source>
</evidence>
<dbReference type="Pfam" id="PF11807">
    <property type="entry name" value="UstYa"/>
    <property type="match status" value="1"/>
</dbReference>
<keyword evidence="5" id="KW-1133">Transmembrane helix</keyword>
<comment type="pathway">
    <text evidence="1">Mycotoxin biosynthesis.</text>
</comment>
<evidence type="ECO:0000313" key="7">
    <source>
        <dbReference type="Proteomes" id="UP000298327"/>
    </source>
</evidence>
<evidence type="ECO:0000256" key="3">
    <source>
        <dbReference type="ARBA" id="ARBA00035112"/>
    </source>
</evidence>
<dbReference type="InterPro" id="IPR021765">
    <property type="entry name" value="UstYa-like"/>
</dbReference>
<dbReference type="GO" id="GO:0043386">
    <property type="term" value="P:mycotoxin biosynthetic process"/>
    <property type="evidence" value="ECO:0007669"/>
    <property type="project" value="InterPro"/>
</dbReference>
<dbReference type="GO" id="GO:0016491">
    <property type="term" value="F:oxidoreductase activity"/>
    <property type="evidence" value="ECO:0007669"/>
    <property type="project" value="UniProtKB-KW"/>
</dbReference>
<feature type="transmembrane region" description="Helical" evidence="5">
    <location>
        <begin position="95"/>
        <end position="117"/>
    </location>
</feature>
<dbReference type="Proteomes" id="UP000298327">
    <property type="component" value="Unassembled WGS sequence"/>
</dbReference>
<keyword evidence="5" id="KW-0472">Membrane</keyword>
<dbReference type="OrthoDB" id="3245627at2759"/>
<dbReference type="PANTHER" id="PTHR33365">
    <property type="entry name" value="YALI0B05434P"/>
    <property type="match status" value="1"/>
</dbReference>
<feature type="region of interest" description="Disordered" evidence="4">
    <location>
        <begin position="251"/>
        <end position="282"/>
    </location>
</feature>
<dbReference type="EMBL" id="SEOQ01000499">
    <property type="protein sequence ID" value="TFY61632.1"/>
    <property type="molecule type" value="Genomic_DNA"/>
</dbReference>
<evidence type="ECO:0000256" key="2">
    <source>
        <dbReference type="ARBA" id="ARBA00023002"/>
    </source>
</evidence>
<feature type="transmembrane region" description="Helical" evidence="5">
    <location>
        <begin position="189"/>
        <end position="206"/>
    </location>
</feature>